<evidence type="ECO:0000259" key="9">
    <source>
        <dbReference type="Pfam" id="PF20519"/>
    </source>
</evidence>
<feature type="transmembrane region" description="Helical" evidence="7">
    <location>
        <begin position="526"/>
        <end position="552"/>
    </location>
</feature>
<keyword evidence="4 7" id="KW-1133">Transmembrane helix</keyword>
<feature type="region of interest" description="Disordered" evidence="6">
    <location>
        <begin position="1614"/>
        <end position="1653"/>
    </location>
</feature>
<feature type="compositionally biased region" description="Polar residues" evidence="6">
    <location>
        <begin position="1488"/>
        <end position="1504"/>
    </location>
</feature>
<feature type="transmembrane region" description="Helical" evidence="7">
    <location>
        <begin position="336"/>
        <end position="355"/>
    </location>
</feature>
<evidence type="ECO:0000256" key="1">
    <source>
        <dbReference type="ARBA" id="ARBA00004141"/>
    </source>
</evidence>
<dbReference type="Pfam" id="PF08016">
    <property type="entry name" value="PKD_channel"/>
    <property type="match status" value="1"/>
</dbReference>
<dbReference type="InterPro" id="IPR051223">
    <property type="entry name" value="Polycystin"/>
</dbReference>
<feature type="transmembrane region" description="Helical" evidence="7">
    <location>
        <begin position="376"/>
        <end position="396"/>
    </location>
</feature>
<feature type="compositionally biased region" description="Low complexity" evidence="6">
    <location>
        <begin position="868"/>
        <end position="877"/>
    </location>
</feature>
<evidence type="ECO:0000256" key="2">
    <source>
        <dbReference type="ARBA" id="ARBA00007200"/>
    </source>
</evidence>
<feature type="compositionally biased region" description="Acidic residues" evidence="6">
    <location>
        <begin position="1430"/>
        <end position="1452"/>
    </location>
</feature>
<feature type="region of interest" description="Disordered" evidence="6">
    <location>
        <begin position="1358"/>
        <end position="1396"/>
    </location>
</feature>
<feature type="region of interest" description="Disordered" evidence="6">
    <location>
        <begin position="620"/>
        <end position="657"/>
    </location>
</feature>
<dbReference type="EMBL" id="VLTL01000149">
    <property type="protein sequence ID" value="KAA0158406.1"/>
    <property type="molecule type" value="Genomic_DNA"/>
</dbReference>
<evidence type="ECO:0000256" key="4">
    <source>
        <dbReference type="ARBA" id="ARBA00022989"/>
    </source>
</evidence>
<evidence type="ECO:0000256" key="7">
    <source>
        <dbReference type="SAM" id="Phobius"/>
    </source>
</evidence>
<feature type="region of interest" description="Disordered" evidence="6">
    <location>
        <begin position="187"/>
        <end position="221"/>
    </location>
</feature>
<feature type="region of interest" description="Disordered" evidence="6">
    <location>
        <begin position="1418"/>
        <end position="1570"/>
    </location>
</feature>
<organism evidence="11 12">
    <name type="scientific">Cafeteria roenbergensis</name>
    <name type="common">Marine flagellate</name>
    <dbReference type="NCBI Taxonomy" id="33653"/>
    <lineage>
        <taxon>Eukaryota</taxon>
        <taxon>Sar</taxon>
        <taxon>Stramenopiles</taxon>
        <taxon>Bigyra</taxon>
        <taxon>Opalozoa</taxon>
        <taxon>Bicosoecida</taxon>
        <taxon>Cafeteriaceae</taxon>
        <taxon>Cafeteria</taxon>
    </lineage>
</organism>
<feature type="compositionally biased region" description="Basic and acidic residues" evidence="6">
    <location>
        <begin position="1284"/>
        <end position="1297"/>
    </location>
</feature>
<evidence type="ECO:0000259" key="10">
    <source>
        <dbReference type="Pfam" id="PF25404"/>
    </source>
</evidence>
<comment type="similarity">
    <text evidence="2">Belongs to the polycystin family.</text>
</comment>
<feature type="compositionally biased region" description="Low complexity" evidence="6">
    <location>
        <begin position="771"/>
        <end position="787"/>
    </location>
</feature>
<feature type="transmembrane region" description="Helical" evidence="7">
    <location>
        <begin position="494"/>
        <end position="514"/>
    </location>
</feature>
<feature type="region of interest" description="Disordered" evidence="6">
    <location>
        <begin position="1284"/>
        <end position="1335"/>
    </location>
</feature>
<dbReference type="Pfam" id="PF20519">
    <property type="entry name" value="Polycystin_dom"/>
    <property type="match status" value="1"/>
</dbReference>
<feature type="domain" description="PH-like" evidence="10">
    <location>
        <begin position="1011"/>
        <end position="1099"/>
    </location>
</feature>
<feature type="compositionally biased region" description="Basic and acidic residues" evidence="6">
    <location>
        <begin position="1166"/>
        <end position="1190"/>
    </location>
</feature>
<evidence type="ECO:0000259" key="8">
    <source>
        <dbReference type="Pfam" id="PF08016"/>
    </source>
</evidence>
<dbReference type="Gene3D" id="1.10.287.70">
    <property type="match status" value="1"/>
</dbReference>
<feature type="transmembrane region" description="Helical" evidence="7">
    <location>
        <begin position="424"/>
        <end position="444"/>
    </location>
</feature>
<protein>
    <submittedName>
        <fullName evidence="11">Uncharacterized protein</fullName>
    </submittedName>
</protein>
<evidence type="ECO:0000256" key="3">
    <source>
        <dbReference type="ARBA" id="ARBA00022692"/>
    </source>
</evidence>
<evidence type="ECO:0000256" key="5">
    <source>
        <dbReference type="ARBA" id="ARBA00023136"/>
    </source>
</evidence>
<feature type="region of interest" description="Disordered" evidence="6">
    <location>
        <begin position="1673"/>
        <end position="1698"/>
    </location>
</feature>
<feature type="compositionally biased region" description="Gly residues" evidence="6">
    <location>
        <begin position="1678"/>
        <end position="1687"/>
    </location>
</feature>
<dbReference type="Pfam" id="PF25404">
    <property type="entry name" value="PH_29"/>
    <property type="match status" value="1"/>
</dbReference>
<name>A0A5A8CZE1_CAFRO</name>
<evidence type="ECO:0000313" key="11">
    <source>
        <dbReference type="EMBL" id="KAA0158406.1"/>
    </source>
</evidence>
<feature type="region of interest" description="Disordered" evidence="6">
    <location>
        <begin position="765"/>
        <end position="883"/>
    </location>
</feature>
<feature type="domain" description="Polycystin" evidence="9">
    <location>
        <begin position="248"/>
        <end position="321"/>
    </location>
</feature>
<feature type="compositionally biased region" description="Gly residues" evidence="6">
    <location>
        <begin position="788"/>
        <end position="799"/>
    </location>
</feature>
<feature type="region of interest" description="Disordered" evidence="6">
    <location>
        <begin position="1157"/>
        <end position="1234"/>
    </location>
</feature>
<dbReference type="InterPro" id="IPR057607">
    <property type="entry name" value="PH_kinetoplastids"/>
</dbReference>
<dbReference type="InterPro" id="IPR013122">
    <property type="entry name" value="PKD1_2_channel"/>
</dbReference>
<keyword evidence="3 7" id="KW-0812">Transmembrane</keyword>
<feature type="region of interest" description="Disordered" evidence="6">
    <location>
        <begin position="718"/>
        <end position="740"/>
    </location>
</feature>
<gene>
    <name evidence="11" type="ORF">FNF28_06234</name>
</gene>
<dbReference type="Proteomes" id="UP000324907">
    <property type="component" value="Unassembled WGS sequence"/>
</dbReference>
<keyword evidence="5 7" id="KW-0472">Membrane</keyword>
<dbReference type="GO" id="GO:0016020">
    <property type="term" value="C:membrane"/>
    <property type="evidence" value="ECO:0007669"/>
    <property type="project" value="UniProtKB-SubCell"/>
</dbReference>
<sequence>MGGGGGPPSLGGASAAAERAARSAGRGAGVGDAAKDSAAAARTGGDKASLFRVQRYKFLAEGALFLAQFALLLFIVTDAFDARSAFSQEAALGNAVLGADLTAVASLGDVWDWLDQSALPGLWPTDLYEGQPLRPQQLGMVASYNQLVGPVELRQARVGSASCDDRRFLRFGPRFDTPDGSCYAEFVPGKGASPDGSGSGSGGPMGLTQPTESTEPFGLGNASAELGSPPYTWSLHPDDMQGELGFGVDSYGFGGFSVYIPSDNATLASEAVARLRAGRFLDRSTRVLGVHVTIYNTNTRLLQCMRVAFEQLPSGLVRASWTSGVARVLLYEDKLGITRAVAESLFCALLLVGVIREARRVYHTHPHRDYFLSAWNLYELANHSSAAALVVTWLVFVLDSQRIMFDASSTLPAAYWGVVQEYKLASDLAGLLFVLSAAKLFKFLQALDKRMAVLWLTLQRAARDVALFMVGFMAVLLGFALAGVQLFGPYSRQFYSVPVAMATLLQYAVGELSYDDIARSRPYVAPWFTFVFVLTVGLLFANVLIAIVTLAFEDVNAEIQVDQTWQEGLPELPLEALMAARRCGRRIKTRCPCCYAVFCFCRAGKARKLRRERARRAKLLQTGTSGAAGPGSGSDKRRRLSQLSVQPTNAEAKKAGLDPGESLDAWMVRQLLDGLSMPEVREAAQVVLDEDERIAGRDFAATGRQGRAAIVRAATGLSNNTSLGSSRRTRSKRGHEGGPCAQCCRRWCCCSCCWSRLGLGPEPSIRDLYEPSDSSDSDGPSSPSGAAAGAGRGSIGFGPGAPVHSASRAALTSPPEGLRERSTSKARRGKSRTLPTDRTLFHAVRAEAEALEQEEEEESHRLLQTALASGEASGEAAPQDPERLKKLLLKRKKRRFGRVGSASSMQMQVWEAQEAFLNTMRLASRAARRRQQRSVDLFAYFQTAWIESGGRTMYMSLQELCLLTSGSETCKHDNCIAQQVVDAYQAWKAVILLRGEAKTVQAEAAPAASKDGFFTIKVNKAGRKQERIIVVDRAKGQLKGFDMRHNLRRVLPLSQLVQIEQSTVDSTRVNLVFADGVGANWALLFVTPAERKRFCRMTYQLVMRKRHGADVTSTGSAQDDARLGLGRPGSGFASVALAAASKRKGMASAIRALARDGAPHGADAPAGRHAEHDGKSSAEQSPEVRSEFGTRSRVPSIAGDSLADTYDGLGTSRRPSSSLNPLRRGPGATFSGSGARRSLVGFAGLGLGGPSGAGSSARMLPVTPSSRTVASGVTAPWEYDTALHDHHDHDSHDDRASGEVADSPAATSGVIGARSPAISRTLPDDASGGRGGVVVPSGQARVFVNGYWGLSTIDEGGVAGSPAHSASLASTTTTTTTTHRDGATGPTGSSGADFVLSATTGDGAAGADRAAIPTHIASRRGLVAGHPSSLDEDEQEDEGEDEGEEEEEEEEVGGGGGGAGGPAAAWSEPNHAAGGEPDDDSAKEDGTKVTNAATSMSRAAQFSSGGVGGGRGPEDVEGDEDADAGIAWGWTDPAVAEPPPLLVGTTRSSRSMGPLPRQRRSRAWAEGEAGRVRAAPAGYGGSEWEAAGEDYFGSGSVVRGVGVGSAAEVLDDGDMGGLSRMGGSHRDVRRMGPKRRRASVRMGGLASSSGQWGQADLGGSRAHMHLAEHQSAWARGDASGGATGGSSGPVTLRHHASSMRRLRLLGGLEADEDW</sequence>
<accession>A0A5A8CZE1</accession>
<dbReference type="PANTHER" id="PTHR10877:SF183">
    <property type="entry name" value="AT14535P-RELATED"/>
    <property type="match status" value="1"/>
</dbReference>
<evidence type="ECO:0000313" key="12">
    <source>
        <dbReference type="Proteomes" id="UP000324907"/>
    </source>
</evidence>
<feature type="transmembrane region" description="Helical" evidence="7">
    <location>
        <begin position="465"/>
        <end position="488"/>
    </location>
</feature>
<feature type="compositionally biased region" description="Low complexity" evidence="6">
    <location>
        <begin position="1212"/>
        <end position="1224"/>
    </location>
</feature>
<comment type="subcellular location">
    <subcellularLocation>
        <location evidence="1">Membrane</location>
        <topology evidence="1">Multi-pass membrane protein</topology>
    </subcellularLocation>
</comment>
<proteinExistence type="inferred from homology"/>
<comment type="caution">
    <text evidence="11">The sequence shown here is derived from an EMBL/GenBank/DDBJ whole genome shotgun (WGS) entry which is preliminary data.</text>
</comment>
<feature type="domain" description="Polycystin cation channel PKD1/PKD2" evidence="8">
    <location>
        <begin position="333"/>
        <end position="554"/>
    </location>
</feature>
<dbReference type="PANTHER" id="PTHR10877">
    <property type="entry name" value="POLYCYSTIN FAMILY MEMBER"/>
    <property type="match status" value="1"/>
</dbReference>
<dbReference type="InterPro" id="IPR046791">
    <property type="entry name" value="Polycystin_dom"/>
</dbReference>
<evidence type="ECO:0000256" key="6">
    <source>
        <dbReference type="SAM" id="MobiDB-lite"/>
    </source>
</evidence>
<reference evidence="11 12" key="1">
    <citation type="submission" date="2019-07" db="EMBL/GenBank/DDBJ databases">
        <title>Genomes of Cafeteria roenbergensis.</title>
        <authorList>
            <person name="Fischer M.G."/>
            <person name="Hackl T."/>
            <person name="Roman M."/>
        </authorList>
    </citation>
    <scope>NUCLEOTIDE SEQUENCE [LARGE SCALE GENOMIC DNA]</scope>
    <source>
        <strain evidence="11 12">RCC970-E3</strain>
    </source>
</reference>